<dbReference type="PIRSF" id="PIRSF019169">
    <property type="entry name" value="PilM"/>
    <property type="match status" value="1"/>
</dbReference>
<dbReference type="PANTHER" id="PTHR32432:SF3">
    <property type="entry name" value="ETHANOLAMINE UTILIZATION PROTEIN EUTJ"/>
    <property type="match status" value="1"/>
</dbReference>
<dbReference type="PANTHER" id="PTHR32432">
    <property type="entry name" value="CELL DIVISION PROTEIN FTSA-RELATED"/>
    <property type="match status" value="1"/>
</dbReference>
<evidence type="ECO:0000313" key="4">
    <source>
        <dbReference type="Proteomes" id="UP000185657"/>
    </source>
</evidence>
<organism evidence="2 5">
    <name type="scientific">Hydrogenophaga crassostreae</name>
    <dbReference type="NCBI Taxonomy" id="1763535"/>
    <lineage>
        <taxon>Bacteria</taxon>
        <taxon>Pseudomonadati</taxon>
        <taxon>Pseudomonadota</taxon>
        <taxon>Betaproteobacteria</taxon>
        <taxon>Burkholderiales</taxon>
        <taxon>Comamonadaceae</taxon>
        <taxon>Hydrogenophaga</taxon>
    </lineage>
</organism>
<evidence type="ECO:0000259" key="1">
    <source>
        <dbReference type="SMART" id="SM00842"/>
    </source>
</evidence>
<dbReference type="RefSeq" id="WP_066092589.1">
    <property type="nucleotide sequence ID" value="NZ_CP017476.1"/>
</dbReference>
<reference evidence="3 4" key="1">
    <citation type="submission" date="2016-02" db="EMBL/GenBank/DDBJ databases">
        <title>Draft genome sequence of Hydrogenophaga sp. LPB0072.</title>
        <authorList>
            <person name="Shin S.-K."/>
            <person name="Yi H."/>
        </authorList>
    </citation>
    <scope>NUCLEOTIDE SEQUENCE [LARGE SCALE GENOMIC DNA]</scope>
    <source>
        <strain evidence="3 4">LPB0072</strain>
    </source>
</reference>
<dbReference type="STRING" id="1763535.LPB072_03915"/>
<keyword evidence="4" id="KW-1185">Reference proteome</keyword>
<evidence type="ECO:0000313" key="3">
    <source>
        <dbReference type="EMBL" id="OAD41308.1"/>
    </source>
</evidence>
<evidence type="ECO:0000313" key="2">
    <source>
        <dbReference type="EMBL" id="AOW15351.1"/>
    </source>
</evidence>
<sequence>MSALGSFFSRDPAPLLGIDVSSSSVKLVELSRNRAGDLVLERCAIEPLERGWITDGNIEKFDEVAEAVRRVVRKSGSKTKQVAMALPASAVITKKIMLPGGLTEKELEAQVESEANQYIPFSLDEVSLDFCVLGPSATSVGDTEVLIAASRKEKVSDRQGLAEAAGLTPVVLDIEPYASRMAAGRVIETLPNQGVDSLVALFEVGAVTTSMQVMRNDDVLYERDQAFGGAQLTQLIVRQYGFSMDEAEAKKRSGDLPDDYRSAVLEPFIESMSQEIGRALQFFFTSTPYNKVDHILLAGGSAAIPGLTEGVTKQTSSACMVINPFDGMEMASTVHARKIAREAPSYLTSTGLALRRFYA</sequence>
<dbReference type="Proteomes" id="UP000185657">
    <property type="component" value="Unassembled WGS sequence"/>
</dbReference>
<dbReference type="GO" id="GO:0051301">
    <property type="term" value="P:cell division"/>
    <property type="evidence" value="ECO:0007669"/>
    <property type="project" value="InterPro"/>
</dbReference>
<dbReference type="SMART" id="SM00842">
    <property type="entry name" value="FtsA"/>
    <property type="match status" value="1"/>
</dbReference>
<dbReference type="KEGG" id="hyl:LPB072_03915"/>
<dbReference type="AlphaFoldDB" id="A0A167HJL0"/>
<gene>
    <name evidence="2" type="ORF">LPB072_03915</name>
    <name evidence="3" type="ORF">LPB72_14160</name>
</gene>
<evidence type="ECO:0000313" key="5">
    <source>
        <dbReference type="Proteomes" id="UP000185680"/>
    </source>
</evidence>
<dbReference type="InterPro" id="IPR003494">
    <property type="entry name" value="SHS2_FtsA"/>
</dbReference>
<dbReference type="Gene3D" id="3.30.1490.300">
    <property type="match status" value="1"/>
</dbReference>
<name>A0A167HJL0_9BURK</name>
<dbReference type="Gene3D" id="3.30.420.40">
    <property type="match status" value="2"/>
</dbReference>
<dbReference type="CDD" id="cd24049">
    <property type="entry name" value="ASKHA_NBD_PilM"/>
    <property type="match status" value="1"/>
</dbReference>
<dbReference type="EMBL" id="CP017476">
    <property type="protein sequence ID" value="AOW15351.1"/>
    <property type="molecule type" value="Genomic_DNA"/>
</dbReference>
<protein>
    <submittedName>
        <fullName evidence="2">Pilus assembly protein PilM</fullName>
    </submittedName>
</protein>
<dbReference type="OrthoDB" id="9773403at2"/>
<accession>A0A167HJL0</accession>
<proteinExistence type="predicted"/>
<dbReference type="EMBL" id="LVWD01000026">
    <property type="protein sequence ID" value="OAD41308.1"/>
    <property type="molecule type" value="Genomic_DNA"/>
</dbReference>
<dbReference type="InterPro" id="IPR043129">
    <property type="entry name" value="ATPase_NBD"/>
</dbReference>
<dbReference type="Pfam" id="PF11104">
    <property type="entry name" value="PilM_2"/>
    <property type="match status" value="1"/>
</dbReference>
<dbReference type="InterPro" id="IPR050696">
    <property type="entry name" value="FtsA/MreB"/>
</dbReference>
<dbReference type="SUPFAM" id="SSF53067">
    <property type="entry name" value="Actin-like ATPase domain"/>
    <property type="match status" value="2"/>
</dbReference>
<dbReference type="InterPro" id="IPR005883">
    <property type="entry name" value="PilM"/>
</dbReference>
<reference evidence="2 5" key="2">
    <citation type="submission" date="2016-10" db="EMBL/GenBank/DDBJ databases">
        <title>Hydorgenophaga sp. LPB0072 isolated from gastropod.</title>
        <authorList>
            <person name="Kim E."/>
            <person name="Yi H."/>
        </authorList>
    </citation>
    <scope>NUCLEOTIDE SEQUENCE [LARGE SCALE GENOMIC DNA]</scope>
    <source>
        <strain evidence="2 5">LPB0072</strain>
    </source>
</reference>
<dbReference type="Proteomes" id="UP000185680">
    <property type="component" value="Chromosome"/>
</dbReference>
<feature type="domain" description="SHS2" evidence="1">
    <location>
        <begin position="15"/>
        <end position="183"/>
    </location>
</feature>
<dbReference type="NCBIfam" id="TIGR01175">
    <property type="entry name" value="pilM"/>
    <property type="match status" value="1"/>
</dbReference>